<evidence type="ECO:0000313" key="2">
    <source>
        <dbReference type="Proteomes" id="UP001055879"/>
    </source>
</evidence>
<name>A0ACB8ZUK2_ARCLA</name>
<sequence length="91" mass="10501">MQVNFFKSSVSQFLADARFCKPLDGDLVRQLAKEHEWRAMMLPDRYIEHADRTYQIEEAGLTPKHIAATVLSLIVDDKDSLELVKMTTYNV</sequence>
<comment type="caution">
    <text evidence="1">The sequence shown here is derived from an EMBL/GenBank/DDBJ whole genome shotgun (WGS) entry which is preliminary data.</text>
</comment>
<dbReference type="Proteomes" id="UP001055879">
    <property type="component" value="Linkage Group LG09"/>
</dbReference>
<gene>
    <name evidence="1" type="ORF">L6452_26913</name>
</gene>
<dbReference type="EMBL" id="CM042055">
    <property type="protein sequence ID" value="KAI3701669.1"/>
    <property type="molecule type" value="Genomic_DNA"/>
</dbReference>
<accession>A0ACB8ZUK2</accession>
<keyword evidence="2" id="KW-1185">Reference proteome</keyword>
<organism evidence="1 2">
    <name type="scientific">Arctium lappa</name>
    <name type="common">Greater burdock</name>
    <name type="synonym">Lappa major</name>
    <dbReference type="NCBI Taxonomy" id="4217"/>
    <lineage>
        <taxon>Eukaryota</taxon>
        <taxon>Viridiplantae</taxon>
        <taxon>Streptophyta</taxon>
        <taxon>Embryophyta</taxon>
        <taxon>Tracheophyta</taxon>
        <taxon>Spermatophyta</taxon>
        <taxon>Magnoliopsida</taxon>
        <taxon>eudicotyledons</taxon>
        <taxon>Gunneridae</taxon>
        <taxon>Pentapetalae</taxon>
        <taxon>asterids</taxon>
        <taxon>campanulids</taxon>
        <taxon>Asterales</taxon>
        <taxon>Asteraceae</taxon>
        <taxon>Carduoideae</taxon>
        <taxon>Cardueae</taxon>
        <taxon>Arctiinae</taxon>
        <taxon>Arctium</taxon>
    </lineage>
</organism>
<proteinExistence type="predicted"/>
<protein>
    <submittedName>
        <fullName evidence="1">Uncharacterized protein</fullName>
    </submittedName>
</protein>
<evidence type="ECO:0000313" key="1">
    <source>
        <dbReference type="EMBL" id="KAI3701669.1"/>
    </source>
</evidence>
<reference evidence="1 2" key="2">
    <citation type="journal article" date="2022" name="Mol. Ecol. Resour.">
        <title>The genomes of chicory, endive, great burdock and yacon provide insights into Asteraceae paleo-polyploidization history and plant inulin production.</title>
        <authorList>
            <person name="Fan W."/>
            <person name="Wang S."/>
            <person name="Wang H."/>
            <person name="Wang A."/>
            <person name="Jiang F."/>
            <person name="Liu H."/>
            <person name="Zhao H."/>
            <person name="Xu D."/>
            <person name="Zhang Y."/>
        </authorList>
    </citation>
    <scope>NUCLEOTIDE SEQUENCE [LARGE SCALE GENOMIC DNA]</scope>
    <source>
        <strain evidence="2">cv. Niubang</strain>
    </source>
</reference>
<reference evidence="2" key="1">
    <citation type="journal article" date="2022" name="Mol. Ecol. Resour.">
        <title>The genomes of chicory, endive, great burdock and yacon provide insights into Asteraceae palaeo-polyploidization history and plant inulin production.</title>
        <authorList>
            <person name="Fan W."/>
            <person name="Wang S."/>
            <person name="Wang H."/>
            <person name="Wang A."/>
            <person name="Jiang F."/>
            <person name="Liu H."/>
            <person name="Zhao H."/>
            <person name="Xu D."/>
            <person name="Zhang Y."/>
        </authorList>
    </citation>
    <scope>NUCLEOTIDE SEQUENCE [LARGE SCALE GENOMIC DNA]</scope>
    <source>
        <strain evidence="2">cv. Niubang</strain>
    </source>
</reference>